<name>A0A1W1E8C1_9ZZZZ</name>
<dbReference type="AlphaFoldDB" id="A0A1W1E8C1"/>
<accession>A0A1W1E8C1</accession>
<reference evidence="2" key="1">
    <citation type="submission" date="2016-10" db="EMBL/GenBank/DDBJ databases">
        <authorList>
            <person name="de Groot N.N."/>
        </authorList>
    </citation>
    <scope>NUCLEOTIDE SEQUENCE</scope>
</reference>
<dbReference type="EMBL" id="FPIB01000010">
    <property type="protein sequence ID" value="SFV90178.1"/>
    <property type="molecule type" value="Genomic_DNA"/>
</dbReference>
<keyword evidence="1" id="KW-1133">Transmembrane helix</keyword>
<protein>
    <submittedName>
        <fullName evidence="2">Uncharacterized protein</fullName>
    </submittedName>
</protein>
<gene>
    <name evidence="2" type="ORF">MNB_SV-4-1294</name>
</gene>
<feature type="transmembrane region" description="Helical" evidence="1">
    <location>
        <begin position="12"/>
        <end position="31"/>
    </location>
</feature>
<sequence>MGSANPDERVVSAFLSWLSFFYFGVIIIKLGRVWGVDK</sequence>
<evidence type="ECO:0000256" key="1">
    <source>
        <dbReference type="SAM" id="Phobius"/>
    </source>
</evidence>
<keyword evidence="1" id="KW-0812">Transmembrane</keyword>
<keyword evidence="1" id="KW-0472">Membrane</keyword>
<proteinExistence type="predicted"/>
<organism evidence="2">
    <name type="scientific">hydrothermal vent metagenome</name>
    <dbReference type="NCBI Taxonomy" id="652676"/>
    <lineage>
        <taxon>unclassified sequences</taxon>
        <taxon>metagenomes</taxon>
        <taxon>ecological metagenomes</taxon>
    </lineage>
</organism>
<evidence type="ECO:0000313" key="2">
    <source>
        <dbReference type="EMBL" id="SFV90178.1"/>
    </source>
</evidence>